<dbReference type="AlphaFoldDB" id="A0A370WW24"/>
<accession>A0A370WW24</accession>
<dbReference type="Proteomes" id="UP000254258">
    <property type="component" value="Unassembled WGS sequence"/>
</dbReference>
<comment type="caution">
    <text evidence="1">The sequence shown here is derived from an EMBL/GenBank/DDBJ whole genome shotgun (WGS) entry which is preliminary data.</text>
</comment>
<keyword evidence="2" id="KW-1185">Reference proteome</keyword>
<evidence type="ECO:0000313" key="2">
    <source>
        <dbReference type="Proteomes" id="UP000254258"/>
    </source>
</evidence>
<proteinExistence type="predicted"/>
<evidence type="ECO:0000313" key="1">
    <source>
        <dbReference type="EMBL" id="RDS80251.1"/>
    </source>
</evidence>
<protein>
    <submittedName>
        <fullName evidence="1">Uncharacterized protein</fullName>
    </submittedName>
</protein>
<reference evidence="1 2" key="1">
    <citation type="submission" date="2018-07" db="EMBL/GenBank/DDBJ databases">
        <title>Dyella monticola sp. nov. and Dyella psychrodurans sp. nov. isolated from monsoon evergreen broad-leaved forest soil of Dinghu Mountain, China.</title>
        <authorList>
            <person name="Gao Z."/>
            <person name="Qiu L."/>
        </authorList>
    </citation>
    <scope>NUCLEOTIDE SEQUENCE [LARGE SCALE GENOMIC DNA]</scope>
    <source>
        <strain evidence="1 2">4G-K06</strain>
    </source>
</reference>
<organism evidence="1 2">
    <name type="scientific">Dyella monticola</name>
    <dbReference type="NCBI Taxonomy" id="1927958"/>
    <lineage>
        <taxon>Bacteria</taxon>
        <taxon>Pseudomonadati</taxon>
        <taxon>Pseudomonadota</taxon>
        <taxon>Gammaproteobacteria</taxon>
        <taxon>Lysobacterales</taxon>
        <taxon>Rhodanobacteraceae</taxon>
        <taxon>Dyella</taxon>
    </lineage>
</organism>
<sequence>MVCFPSIQRDYAHHDHEATALFQYGERGKAKAPCQVPDRGLATQAVRLRDAKAAVSEAG</sequence>
<gene>
    <name evidence="1" type="ORF">DWU98_15210</name>
</gene>
<name>A0A370WW24_9GAMM</name>
<dbReference type="EMBL" id="QRBE01000009">
    <property type="protein sequence ID" value="RDS80251.1"/>
    <property type="molecule type" value="Genomic_DNA"/>
</dbReference>